<name>A0A975LCI7_9ACTN</name>
<evidence type="ECO:0000256" key="4">
    <source>
        <dbReference type="SAM" id="MobiDB-lite"/>
    </source>
</evidence>
<keyword evidence="7" id="KW-1185">Reference proteome</keyword>
<dbReference type="SUPFAM" id="SSF53597">
    <property type="entry name" value="Dihydrofolate reductase-like"/>
    <property type="match status" value="1"/>
</dbReference>
<dbReference type="EMBL" id="CP074402">
    <property type="protein sequence ID" value="QVJ02728.1"/>
    <property type="molecule type" value="Genomic_DNA"/>
</dbReference>
<keyword evidence="3" id="KW-0560">Oxidoreductase</keyword>
<comment type="pathway">
    <text evidence="1">Cofactor biosynthesis; riboflavin biosynthesis.</text>
</comment>
<reference evidence="6" key="1">
    <citation type="submission" date="2021-05" db="EMBL/GenBank/DDBJ databases">
        <authorList>
            <person name="Kaiqin L."/>
            <person name="Jian G."/>
        </authorList>
    </citation>
    <scope>NUCLEOTIDE SEQUENCE</scope>
    <source>
        <strain evidence="6">HDS5</strain>
    </source>
</reference>
<evidence type="ECO:0000313" key="7">
    <source>
        <dbReference type="Proteomes" id="UP000682416"/>
    </source>
</evidence>
<dbReference type="PANTHER" id="PTHR38011">
    <property type="entry name" value="DIHYDROFOLATE REDUCTASE FAMILY PROTEIN (AFU_ORTHOLOGUE AFUA_8G06820)"/>
    <property type="match status" value="1"/>
</dbReference>
<dbReference type="InterPro" id="IPR024072">
    <property type="entry name" value="DHFR-like_dom_sf"/>
</dbReference>
<feature type="region of interest" description="Disordered" evidence="4">
    <location>
        <begin position="1"/>
        <end position="20"/>
    </location>
</feature>
<evidence type="ECO:0000313" key="6">
    <source>
        <dbReference type="EMBL" id="QVJ02728.1"/>
    </source>
</evidence>
<evidence type="ECO:0000256" key="2">
    <source>
        <dbReference type="ARBA" id="ARBA00022857"/>
    </source>
</evidence>
<keyword evidence="2" id="KW-0521">NADP</keyword>
<organism evidence="6 7">
    <name type="scientific">Nocardiopsis eucommiae</name>
    <dbReference type="NCBI Taxonomy" id="2831970"/>
    <lineage>
        <taxon>Bacteria</taxon>
        <taxon>Bacillati</taxon>
        <taxon>Actinomycetota</taxon>
        <taxon>Actinomycetes</taxon>
        <taxon>Streptosporangiales</taxon>
        <taxon>Nocardiopsidaceae</taxon>
        <taxon>Nocardiopsis</taxon>
    </lineage>
</organism>
<evidence type="ECO:0000256" key="3">
    <source>
        <dbReference type="ARBA" id="ARBA00023002"/>
    </source>
</evidence>
<dbReference type="InterPro" id="IPR050765">
    <property type="entry name" value="Riboflavin_Biosynth_HTPR"/>
</dbReference>
<dbReference type="Pfam" id="PF01872">
    <property type="entry name" value="RibD_C"/>
    <property type="match status" value="1"/>
</dbReference>
<dbReference type="GO" id="GO:0008703">
    <property type="term" value="F:5-amino-6-(5-phosphoribosylamino)uracil reductase activity"/>
    <property type="evidence" value="ECO:0007669"/>
    <property type="project" value="InterPro"/>
</dbReference>
<dbReference type="Gene3D" id="3.40.430.10">
    <property type="entry name" value="Dihydrofolate Reductase, subunit A"/>
    <property type="match status" value="1"/>
</dbReference>
<dbReference type="InterPro" id="IPR002734">
    <property type="entry name" value="RibDG_C"/>
</dbReference>
<accession>A0A975LCI7</accession>
<dbReference type="PANTHER" id="PTHR38011:SF7">
    <property type="entry name" value="2,5-DIAMINO-6-RIBOSYLAMINO-4(3H)-PYRIMIDINONE 5'-PHOSPHATE REDUCTASE"/>
    <property type="match status" value="1"/>
</dbReference>
<dbReference type="KEGG" id="nec:KGD82_10750"/>
<feature type="region of interest" description="Disordered" evidence="4">
    <location>
        <begin position="52"/>
        <end position="71"/>
    </location>
</feature>
<gene>
    <name evidence="6" type="ORF">KGD82_10750</name>
</gene>
<dbReference type="Proteomes" id="UP000682416">
    <property type="component" value="Chromosome"/>
</dbReference>
<feature type="domain" description="Bacterial bifunctional deaminase-reductase C-terminal" evidence="5">
    <location>
        <begin position="43"/>
        <end position="233"/>
    </location>
</feature>
<dbReference type="AlphaFoldDB" id="A0A975LCI7"/>
<sequence>MSNTHSAGRSPEPARFRELLPVPGRTDVDLAEAYAYPLALDRPWVRANMVSSADGGAIGPSGRSRDLSSDPDRRVMGVLRGLCDVVLVGAATARKEGYRPVRPREVWARLREGRPATPRVAVVSRSLELDAELLTTAPGDARTIVFTVAGAPAELREFVAEHADLVVVDGVSVGPEHIVNALAERGLYRVLTEGGPHLLAEFVAAGLLDELCLTVSPHLLGAGSPRIVTGGPGTPGAPEHTSAGTTPLRMARLLEADGHLFTRYLRE</sequence>
<proteinExistence type="predicted"/>
<evidence type="ECO:0000256" key="1">
    <source>
        <dbReference type="ARBA" id="ARBA00005104"/>
    </source>
</evidence>
<dbReference type="RefSeq" id="WP_378739581.1">
    <property type="nucleotide sequence ID" value="NZ_CBDRIY010000069.1"/>
</dbReference>
<evidence type="ECO:0000259" key="5">
    <source>
        <dbReference type="Pfam" id="PF01872"/>
    </source>
</evidence>
<protein>
    <submittedName>
        <fullName evidence="6">Pyrimidine reductase family protein</fullName>
    </submittedName>
</protein>
<dbReference type="GO" id="GO:0009231">
    <property type="term" value="P:riboflavin biosynthetic process"/>
    <property type="evidence" value="ECO:0007669"/>
    <property type="project" value="InterPro"/>
</dbReference>